<reference evidence="2" key="1">
    <citation type="submission" date="2015-06" db="UniProtKB">
        <authorList>
            <consortium name="EnsemblPlants"/>
        </authorList>
    </citation>
    <scope>IDENTIFICATION</scope>
</reference>
<dbReference type="eggNOG" id="ENOG502R5YT">
    <property type="taxonomic scope" value="Eukaryota"/>
</dbReference>
<dbReference type="KEGG" id="ogl:127756822"/>
<dbReference type="RefSeq" id="XP_052138159.1">
    <property type="nucleotide sequence ID" value="XM_052282199.1"/>
</dbReference>
<gene>
    <name evidence="2" type="primary">LOC127756822</name>
</gene>
<keyword evidence="3" id="KW-1185">Reference proteome</keyword>
<dbReference type="OMA" id="PHSHAEF"/>
<evidence type="ECO:0000313" key="2">
    <source>
        <dbReference type="EnsemblPlants" id="ORGLA12G0142600.1"/>
    </source>
</evidence>
<name>I1R7C0_ORYGL</name>
<reference evidence="2 3" key="2">
    <citation type="submission" date="2018-04" db="EMBL/GenBank/DDBJ databases">
        <title>OglaRS2 (Oryza glaberrima Reference Sequence Version 2).</title>
        <authorList>
            <person name="Zhang J."/>
            <person name="Kudrna D."/>
            <person name="Lee S."/>
            <person name="Talag J."/>
            <person name="Rajasekar S."/>
            <person name="Wing R.A."/>
        </authorList>
    </citation>
    <scope>NUCLEOTIDE SEQUENCE [LARGE SCALE GENOMIC DNA]</scope>
    <source>
        <strain evidence="2 3">cv. IRGC 96717</strain>
    </source>
</reference>
<keyword evidence="1" id="KW-0732">Signal</keyword>
<proteinExistence type="predicted"/>
<accession>I1R7C0</accession>
<evidence type="ECO:0000313" key="3">
    <source>
        <dbReference type="Proteomes" id="UP000007306"/>
    </source>
</evidence>
<protein>
    <submittedName>
        <fullName evidence="2">Uncharacterized protein</fullName>
    </submittedName>
</protein>
<dbReference type="EnsemblPlants" id="ORGLA12G0142600.1">
    <property type="protein sequence ID" value="ORGLA12G0142600.1"/>
    <property type="gene ID" value="ORGLA12G0142600"/>
</dbReference>
<dbReference type="Proteomes" id="UP000007306">
    <property type="component" value="Chromosome 12"/>
</dbReference>
<feature type="signal peptide" evidence="1">
    <location>
        <begin position="1"/>
        <end position="26"/>
    </location>
</feature>
<evidence type="ECO:0000256" key="1">
    <source>
        <dbReference type="SAM" id="SignalP"/>
    </source>
</evidence>
<dbReference type="AlphaFoldDB" id="I1R7C0"/>
<organism evidence="2 3">
    <name type="scientific">Oryza glaberrima</name>
    <name type="common">African rice</name>
    <dbReference type="NCBI Taxonomy" id="4538"/>
    <lineage>
        <taxon>Eukaryota</taxon>
        <taxon>Viridiplantae</taxon>
        <taxon>Streptophyta</taxon>
        <taxon>Embryophyta</taxon>
        <taxon>Tracheophyta</taxon>
        <taxon>Spermatophyta</taxon>
        <taxon>Magnoliopsida</taxon>
        <taxon>Liliopsida</taxon>
        <taxon>Poales</taxon>
        <taxon>Poaceae</taxon>
        <taxon>BOP clade</taxon>
        <taxon>Oryzoideae</taxon>
        <taxon>Oryzeae</taxon>
        <taxon>Oryzinae</taxon>
        <taxon>Oryza</taxon>
    </lineage>
</organism>
<dbReference type="GeneID" id="127756822"/>
<dbReference type="HOGENOM" id="CLU_1638104_0_0_1"/>
<dbReference type="Gramene" id="ORGLA12G0142600.1">
    <property type="protein sequence ID" value="ORGLA12G0142600.1"/>
    <property type="gene ID" value="ORGLA12G0142600"/>
</dbReference>
<sequence>MAISKLQLALLATAMAAAAISPTASGAYTGCATPRKVTIQNLSGRDLPLSETPLANSGALFGAGYVLRHGTHAEFTTCLWTGRVAAPGAAVVEFHVGPDGGAWYQVDNRQAGSPVKVTVTPHGRPLQGHCPAAGCRGGGQCFADAVPGGNCHAVDELKIIYYSP</sequence>
<feature type="chain" id="PRO_5003651516" evidence="1">
    <location>
        <begin position="27"/>
        <end position="164"/>
    </location>
</feature>